<dbReference type="AlphaFoldDB" id="A0A6C0JE26"/>
<dbReference type="EMBL" id="MN740370">
    <property type="protein sequence ID" value="QHU03141.1"/>
    <property type="molecule type" value="Genomic_DNA"/>
</dbReference>
<name>A0A6C0JE26_9ZZZZ</name>
<protein>
    <submittedName>
        <fullName evidence="1">Uncharacterized protein</fullName>
    </submittedName>
</protein>
<sequence length="266" mass="31287">MNNFNNNNNKAILWNIMSEEGIFSNINMSNVKEIFEQQINIIDKTYNKTKNITEKNKLFMKSVVIQLNKIRNSNNNNSNNDNNELRKYDVPITAQDIKNKKTQHFGENLEKRQREFSKLLSIETPKKVDFSDDVVDKPIGEEINKILEETMKAREMQIQTAFQNNNIEKAEKWVGVKNSKNNESTPVKLKIGEKIIINNKPKRVRFNVDDKDDKNKQTSDEKTIFKLFKKKERSIKDIIFDMKKIRADMSNKLKMINNLIIELETK</sequence>
<organism evidence="1">
    <name type="scientific">viral metagenome</name>
    <dbReference type="NCBI Taxonomy" id="1070528"/>
    <lineage>
        <taxon>unclassified sequences</taxon>
        <taxon>metagenomes</taxon>
        <taxon>organismal metagenomes</taxon>
    </lineage>
</organism>
<reference evidence="1" key="1">
    <citation type="journal article" date="2020" name="Nature">
        <title>Giant virus diversity and host interactions through global metagenomics.</title>
        <authorList>
            <person name="Schulz F."/>
            <person name="Roux S."/>
            <person name="Paez-Espino D."/>
            <person name="Jungbluth S."/>
            <person name="Walsh D.A."/>
            <person name="Denef V.J."/>
            <person name="McMahon K.D."/>
            <person name="Konstantinidis K.T."/>
            <person name="Eloe-Fadrosh E.A."/>
            <person name="Kyrpides N.C."/>
            <person name="Woyke T."/>
        </authorList>
    </citation>
    <scope>NUCLEOTIDE SEQUENCE</scope>
    <source>
        <strain evidence="1">GVMAG-M-3300025890-48</strain>
    </source>
</reference>
<proteinExistence type="predicted"/>
<evidence type="ECO:0000313" key="1">
    <source>
        <dbReference type="EMBL" id="QHU03141.1"/>
    </source>
</evidence>
<accession>A0A6C0JE26</accession>